<organism evidence="1 2">
    <name type="scientific">Bradyrhizobium betae</name>
    <dbReference type="NCBI Taxonomy" id="244734"/>
    <lineage>
        <taxon>Bacteria</taxon>
        <taxon>Pseudomonadati</taxon>
        <taxon>Pseudomonadota</taxon>
        <taxon>Alphaproteobacteria</taxon>
        <taxon>Hyphomicrobiales</taxon>
        <taxon>Nitrobacteraceae</taxon>
        <taxon>Bradyrhizobium</taxon>
    </lineage>
</organism>
<evidence type="ECO:0000313" key="2">
    <source>
        <dbReference type="Proteomes" id="UP000325641"/>
    </source>
</evidence>
<name>A0A5P6NZ71_9BRAD</name>
<dbReference type="AlphaFoldDB" id="A0A5P6NZ71"/>
<gene>
    <name evidence="1" type="ORF">F8237_02505</name>
</gene>
<dbReference type="RefSeq" id="WP_151642247.1">
    <property type="nucleotide sequence ID" value="NZ_CP044543.1"/>
</dbReference>
<accession>A0A5P6NZ71</accession>
<dbReference type="Proteomes" id="UP000325641">
    <property type="component" value="Chromosome"/>
</dbReference>
<reference evidence="2" key="1">
    <citation type="submission" date="2019-10" db="EMBL/GenBank/DDBJ databases">
        <title>Complete Genome Sequence of Bradyrhizobium betae type strain PL7HG1T.</title>
        <authorList>
            <person name="Bromfield E.S.P."/>
            <person name="Cloutier S."/>
        </authorList>
    </citation>
    <scope>NUCLEOTIDE SEQUENCE [LARGE SCALE GENOMIC DNA]</scope>
    <source>
        <strain evidence="2">PL7HG1</strain>
    </source>
</reference>
<dbReference type="KEGG" id="bbet:F8237_02505"/>
<dbReference type="EMBL" id="CP044543">
    <property type="protein sequence ID" value="QFI71340.1"/>
    <property type="molecule type" value="Genomic_DNA"/>
</dbReference>
<evidence type="ECO:0000313" key="1">
    <source>
        <dbReference type="EMBL" id="QFI71340.1"/>
    </source>
</evidence>
<sequence length="116" mass="12995">MIQNRGCFDRSEDETDAEYASSPCYMHGVDLSYFGLKPSTCLVSDPDLNTLDISASTSRYVHSQRDAVVVWIGLRTLLRALSQTIGREAAAQIEGMEARRKIRALARLRARTTSKR</sequence>
<protein>
    <submittedName>
        <fullName evidence="1">Uncharacterized protein</fullName>
    </submittedName>
</protein>
<proteinExistence type="predicted"/>